<evidence type="ECO:0000256" key="7">
    <source>
        <dbReference type="ARBA" id="ARBA00022989"/>
    </source>
</evidence>
<feature type="transmembrane region" description="Helical" evidence="12">
    <location>
        <begin position="31"/>
        <end position="50"/>
    </location>
</feature>
<evidence type="ECO:0000313" key="14">
    <source>
        <dbReference type="EMBL" id="KOS06225.1"/>
    </source>
</evidence>
<dbReference type="PATRIC" id="fig|1202724.3.peg.1953"/>
<keyword evidence="7 12" id="KW-1133">Transmembrane helix</keyword>
<evidence type="ECO:0000256" key="1">
    <source>
        <dbReference type="ARBA" id="ARBA00004651"/>
    </source>
</evidence>
<keyword evidence="4" id="KW-0050">Antiport</keyword>
<dbReference type="AlphaFoldDB" id="A0A0M8MAU8"/>
<accession>A0A0M8MAU8</accession>
<keyword evidence="9" id="KW-0406">Ion transport</keyword>
<feature type="transmembrane region" description="Helical" evidence="12">
    <location>
        <begin position="199"/>
        <end position="219"/>
    </location>
</feature>
<comment type="similarity">
    <text evidence="2">Belongs to the monovalent cation:proton antiporter 1 (CPA1) transporter (TC 2.A.36) family.</text>
</comment>
<dbReference type="GO" id="GO:0051453">
    <property type="term" value="P:regulation of intracellular pH"/>
    <property type="evidence" value="ECO:0007669"/>
    <property type="project" value="TreeGrafter"/>
</dbReference>
<reference evidence="14 15" key="1">
    <citation type="submission" date="2015-08" db="EMBL/GenBank/DDBJ databases">
        <title>Whole genome sequence of Flavobacterium akiainvivens IK-1T, from decaying Wikstroemia oahuensis, an endemic Hawaiian shrub.</title>
        <authorList>
            <person name="Wan X."/>
            <person name="Hou S."/>
            <person name="Saito J."/>
            <person name="Donachie S."/>
        </authorList>
    </citation>
    <scope>NUCLEOTIDE SEQUENCE [LARGE SCALE GENOMIC DNA]</scope>
    <source>
        <strain evidence="14 15">IK-1</strain>
    </source>
</reference>
<feature type="transmembrane region" description="Helical" evidence="12">
    <location>
        <begin position="128"/>
        <end position="149"/>
    </location>
</feature>
<evidence type="ECO:0000256" key="5">
    <source>
        <dbReference type="ARBA" id="ARBA00022475"/>
    </source>
</evidence>
<evidence type="ECO:0000256" key="12">
    <source>
        <dbReference type="SAM" id="Phobius"/>
    </source>
</evidence>
<feature type="transmembrane region" description="Helical" evidence="12">
    <location>
        <begin position="6"/>
        <end position="24"/>
    </location>
</feature>
<dbReference type="EMBL" id="LIYD01000005">
    <property type="protein sequence ID" value="KOS06225.1"/>
    <property type="molecule type" value="Genomic_DNA"/>
</dbReference>
<evidence type="ECO:0000256" key="10">
    <source>
        <dbReference type="ARBA" id="ARBA00023136"/>
    </source>
</evidence>
<dbReference type="GO" id="GO:0005886">
    <property type="term" value="C:plasma membrane"/>
    <property type="evidence" value="ECO:0007669"/>
    <property type="project" value="UniProtKB-SubCell"/>
</dbReference>
<comment type="subcellular location">
    <subcellularLocation>
        <location evidence="1">Cell membrane</location>
        <topology evidence="1">Multi-pass membrane protein</topology>
    </subcellularLocation>
</comment>
<evidence type="ECO:0000256" key="4">
    <source>
        <dbReference type="ARBA" id="ARBA00022449"/>
    </source>
</evidence>
<dbReference type="InterPro" id="IPR006153">
    <property type="entry name" value="Cation/H_exchanger_TM"/>
</dbReference>
<evidence type="ECO:0000313" key="15">
    <source>
        <dbReference type="Proteomes" id="UP000037755"/>
    </source>
</evidence>
<keyword evidence="10 12" id="KW-0472">Membrane</keyword>
<evidence type="ECO:0000259" key="13">
    <source>
        <dbReference type="Pfam" id="PF00999"/>
    </source>
</evidence>
<organism evidence="14 15">
    <name type="scientific">Flavobacterium akiainvivens</name>
    <dbReference type="NCBI Taxonomy" id="1202724"/>
    <lineage>
        <taxon>Bacteria</taxon>
        <taxon>Pseudomonadati</taxon>
        <taxon>Bacteroidota</taxon>
        <taxon>Flavobacteriia</taxon>
        <taxon>Flavobacteriales</taxon>
        <taxon>Flavobacteriaceae</taxon>
        <taxon>Flavobacterium</taxon>
    </lineage>
</organism>
<evidence type="ECO:0000256" key="3">
    <source>
        <dbReference type="ARBA" id="ARBA00022448"/>
    </source>
</evidence>
<evidence type="ECO:0000256" key="2">
    <source>
        <dbReference type="ARBA" id="ARBA00007367"/>
    </source>
</evidence>
<feature type="transmembrane region" description="Helical" evidence="12">
    <location>
        <begin position="231"/>
        <end position="248"/>
    </location>
</feature>
<dbReference type="PANTHER" id="PTHR10110">
    <property type="entry name" value="SODIUM/HYDROGEN EXCHANGER"/>
    <property type="match status" value="1"/>
</dbReference>
<evidence type="ECO:0000256" key="8">
    <source>
        <dbReference type="ARBA" id="ARBA00023053"/>
    </source>
</evidence>
<comment type="caution">
    <text evidence="14">The sequence shown here is derived from an EMBL/GenBank/DDBJ whole genome shotgun (WGS) entry which is preliminary data.</text>
</comment>
<dbReference type="GO" id="GO:0015385">
    <property type="term" value="F:sodium:proton antiporter activity"/>
    <property type="evidence" value="ECO:0007669"/>
    <property type="project" value="InterPro"/>
</dbReference>
<feature type="transmembrane region" description="Helical" evidence="12">
    <location>
        <begin position="290"/>
        <end position="310"/>
    </location>
</feature>
<sequence length="419" mass="46189">MELYYSLSVLIVLASFFAYLNVRFLKLPSTIGIMVLAMAVSIFLVAFGNIFPNTLLRISTLIHGFDFTELLMGAMLNFLLFAGAVHINLKDLREQRGPIMTFSTVSVVISTFVVGTLVYFIPIKGLEIPYIYCLLFGALISPTDPVAVLSILKQAKVRKSLETKIAGESLFNDGVAVVVFAVLLQLAQGESQDMSALNIGWLFLKEAGGGFVLGVALGLTASRAMRKIDDYKVSVLITLSVVMGGYLIAHSLHISGPLTMVFAGILIGNLRKRYAMSTLTKDYLDKFWELNDEILNAILFLFIGFQMLIVKNMENYWLPGLACVVLVLMSRYISIWLPTKFIRFREKFSKGTIKILVWGGLRGGVSIALALSIKDGPYTDVIVAITYFVVVFSIIVQGLTIGKFATKTLAKESLTNQPL</sequence>
<keyword evidence="8" id="KW-0915">Sodium</keyword>
<feature type="transmembrane region" description="Helical" evidence="12">
    <location>
        <begin position="170"/>
        <end position="187"/>
    </location>
</feature>
<feature type="transmembrane region" description="Helical" evidence="12">
    <location>
        <begin position="70"/>
        <end position="89"/>
    </location>
</feature>
<evidence type="ECO:0000256" key="11">
    <source>
        <dbReference type="ARBA" id="ARBA00023201"/>
    </source>
</evidence>
<dbReference type="GO" id="GO:0098719">
    <property type="term" value="P:sodium ion import across plasma membrane"/>
    <property type="evidence" value="ECO:0007669"/>
    <property type="project" value="TreeGrafter"/>
</dbReference>
<keyword evidence="5" id="KW-1003">Cell membrane</keyword>
<feature type="transmembrane region" description="Helical" evidence="12">
    <location>
        <begin position="101"/>
        <end position="122"/>
    </location>
</feature>
<gene>
    <name evidence="14" type="ORF">AM493_09410</name>
</gene>
<feature type="transmembrane region" description="Helical" evidence="12">
    <location>
        <begin position="254"/>
        <end position="270"/>
    </location>
</feature>
<evidence type="ECO:0000256" key="6">
    <source>
        <dbReference type="ARBA" id="ARBA00022692"/>
    </source>
</evidence>
<keyword evidence="6 12" id="KW-0812">Transmembrane</keyword>
<dbReference type="OrthoDB" id="9774146at2"/>
<feature type="domain" description="Cation/H+ exchanger transmembrane" evidence="13">
    <location>
        <begin position="13"/>
        <end position="404"/>
    </location>
</feature>
<evidence type="ECO:0000256" key="9">
    <source>
        <dbReference type="ARBA" id="ARBA00023065"/>
    </source>
</evidence>
<dbReference type="Proteomes" id="UP000037755">
    <property type="component" value="Unassembled WGS sequence"/>
</dbReference>
<name>A0A0M8MAU8_9FLAO</name>
<dbReference type="PANTHER" id="PTHR10110:SF195">
    <property type="entry name" value="NA(+)_H(+) ANTIPORTER NHAS2"/>
    <property type="match status" value="1"/>
</dbReference>
<feature type="transmembrane region" description="Helical" evidence="12">
    <location>
        <begin position="385"/>
        <end position="405"/>
    </location>
</feature>
<keyword evidence="15" id="KW-1185">Reference proteome</keyword>
<proteinExistence type="inferred from homology"/>
<dbReference type="Gene3D" id="6.10.140.1330">
    <property type="match status" value="1"/>
</dbReference>
<keyword evidence="3" id="KW-0813">Transport</keyword>
<feature type="transmembrane region" description="Helical" evidence="12">
    <location>
        <begin position="355"/>
        <end position="373"/>
    </location>
</feature>
<dbReference type="RefSeq" id="WP_054407721.1">
    <property type="nucleotide sequence ID" value="NZ_FOYA01000014.1"/>
</dbReference>
<protein>
    <submittedName>
        <fullName evidence="14">Sodium:proton antiporter</fullName>
    </submittedName>
</protein>
<dbReference type="GO" id="GO:0015386">
    <property type="term" value="F:potassium:proton antiporter activity"/>
    <property type="evidence" value="ECO:0007669"/>
    <property type="project" value="TreeGrafter"/>
</dbReference>
<dbReference type="Pfam" id="PF00999">
    <property type="entry name" value="Na_H_Exchanger"/>
    <property type="match status" value="1"/>
</dbReference>
<keyword evidence="11" id="KW-0739">Sodium transport</keyword>
<feature type="transmembrane region" description="Helical" evidence="12">
    <location>
        <begin position="316"/>
        <end position="334"/>
    </location>
</feature>
<dbReference type="InterPro" id="IPR018422">
    <property type="entry name" value="Cation/H_exchanger_CPA1"/>
</dbReference>